<keyword evidence="4" id="KW-1185">Reference proteome</keyword>
<feature type="transmembrane region" description="Helical" evidence="2">
    <location>
        <begin position="6"/>
        <end position="29"/>
    </location>
</feature>
<proteinExistence type="predicted"/>
<evidence type="ECO:0000313" key="3">
    <source>
        <dbReference type="EMBL" id="KAF2447017.1"/>
    </source>
</evidence>
<gene>
    <name evidence="3" type="ORF">P171DRAFT_483077</name>
</gene>
<dbReference type="AlphaFoldDB" id="A0A9P4PN25"/>
<sequence>MTKLSTAASIGIGVPLGVILLAAFAGIIYSVMAKRKTPRGDVELTKTDPAAPPAPEPKLRDRELNIETIDVRNRRDEGGTYQTQYRNSVWLEASWEHRVHCPLRPYGRQKSGVLCFLN</sequence>
<evidence type="ECO:0000313" key="4">
    <source>
        <dbReference type="Proteomes" id="UP000799764"/>
    </source>
</evidence>
<dbReference type="EMBL" id="MU001497">
    <property type="protein sequence ID" value="KAF2447017.1"/>
    <property type="molecule type" value="Genomic_DNA"/>
</dbReference>
<name>A0A9P4PN25_9PLEO</name>
<evidence type="ECO:0000256" key="2">
    <source>
        <dbReference type="SAM" id="Phobius"/>
    </source>
</evidence>
<dbReference type="Proteomes" id="UP000799764">
    <property type="component" value="Unassembled WGS sequence"/>
</dbReference>
<protein>
    <submittedName>
        <fullName evidence="3">Uncharacterized protein</fullName>
    </submittedName>
</protein>
<keyword evidence="2" id="KW-0472">Membrane</keyword>
<reference evidence="3" key="1">
    <citation type="journal article" date="2020" name="Stud. Mycol.">
        <title>101 Dothideomycetes genomes: a test case for predicting lifestyles and emergence of pathogens.</title>
        <authorList>
            <person name="Haridas S."/>
            <person name="Albert R."/>
            <person name="Binder M."/>
            <person name="Bloem J."/>
            <person name="Labutti K."/>
            <person name="Salamov A."/>
            <person name="Andreopoulos B."/>
            <person name="Baker S."/>
            <person name="Barry K."/>
            <person name="Bills G."/>
            <person name="Bluhm B."/>
            <person name="Cannon C."/>
            <person name="Castanera R."/>
            <person name="Culley D."/>
            <person name="Daum C."/>
            <person name="Ezra D."/>
            <person name="Gonzalez J."/>
            <person name="Henrissat B."/>
            <person name="Kuo A."/>
            <person name="Liang C."/>
            <person name="Lipzen A."/>
            <person name="Lutzoni F."/>
            <person name="Magnuson J."/>
            <person name="Mondo S."/>
            <person name="Nolan M."/>
            <person name="Ohm R."/>
            <person name="Pangilinan J."/>
            <person name="Park H.-J."/>
            <person name="Ramirez L."/>
            <person name="Alfaro M."/>
            <person name="Sun H."/>
            <person name="Tritt A."/>
            <person name="Yoshinaga Y."/>
            <person name="Zwiers L.-H."/>
            <person name="Turgeon B."/>
            <person name="Goodwin S."/>
            <person name="Spatafora J."/>
            <person name="Crous P."/>
            <person name="Grigoriev I."/>
        </authorList>
    </citation>
    <scope>NUCLEOTIDE SEQUENCE</scope>
    <source>
        <strain evidence="3">CBS 690.94</strain>
    </source>
</reference>
<keyword evidence="2" id="KW-0812">Transmembrane</keyword>
<evidence type="ECO:0000256" key="1">
    <source>
        <dbReference type="SAM" id="MobiDB-lite"/>
    </source>
</evidence>
<organism evidence="3 4">
    <name type="scientific">Karstenula rhodostoma CBS 690.94</name>
    <dbReference type="NCBI Taxonomy" id="1392251"/>
    <lineage>
        <taxon>Eukaryota</taxon>
        <taxon>Fungi</taxon>
        <taxon>Dikarya</taxon>
        <taxon>Ascomycota</taxon>
        <taxon>Pezizomycotina</taxon>
        <taxon>Dothideomycetes</taxon>
        <taxon>Pleosporomycetidae</taxon>
        <taxon>Pleosporales</taxon>
        <taxon>Massarineae</taxon>
        <taxon>Didymosphaeriaceae</taxon>
        <taxon>Karstenula</taxon>
    </lineage>
</organism>
<comment type="caution">
    <text evidence="3">The sequence shown here is derived from an EMBL/GenBank/DDBJ whole genome shotgun (WGS) entry which is preliminary data.</text>
</comment>
<accession>A0A9P4PN25</accession>
<dbReference type="OrthoDB" id="3793754at2759"/>
<feature type="region of interest" description="Disordered" evidence="1">
    <location>
        <begin position="37"/>
        <end position="58"/>
    </location>
</feature>
<keyword evidence="2" id="KW-1133">Transmembrane helix</keyword>